<accession>A0A0F5MN83</accession>
<keyword evidence="2" id="KW-1185">Reference proteome</keyword>
<gene>
    <name evidence="1" type="ORF">SZ25_00645</name>
</gene>
<dbReference type="AlphaFoldDB" id="A0A0F5MN83"/>
<name>A0A0F5MN83_9RICK</name>
<evidence type="ECO:0000313" key="2">
    <source>
        <dbReference type="Proteomes" id="UP000033358"/>
    </source>
</evidence>
<evidence type="ECO:0000313" key="1">
    <source>
        <dbReference type="EMBL" id="KKB96268.1"/>
    </source>
</evidence>
<proteinExistence type="predicted"/>
<organism evidence="1 2">
    <name type="scientific">Candidatus Arcanibacter lacustris</name>
    <dbReference type="NCBI Taxonomy" id="1607817"/>
    <lineage>
        <taxon>Bacteria</taxon>
        <taxon>Pseudomonadati</taxon>
        <taxon>Pseudomonadota</taxon>
        <taxon>Alphaproteobacteria</taxon>
        <taxon>Rickettsiales</taxon>
        <taxon>Candidatus Arcanibacter</taxon>
    </lineage>
</organism>
<sequence length="77" mass="8895">MTNENKIIVTLESDSNGDFHVSDNSVFDNIKDAYDKLTAYDYVKHFIDASKESLNMKSESNLFKERPELANKDRLFS</sequence>
<protein>
    <submittedName>
        <fullName evidence="1">Uncharacterized protein</fullName>
    </submittedName>
</protein>
<comment type="caution">
    <text evidence="1">The sequence shown here is derived from an EMBL/GenBank/DDBJ whole genome shotgun (WGS) entry which is preliminary data.</text>
</comment>
<dbReference type="EMBL" id="JYHA01000099">
    <property type="protein sequence ID" value="KKB96268.1"/>
    <property type="molecule type" value="Genomic_DNA"/>
</dbReference>
<reference evidence="1 2" key="1">
    <citation type="submission" date="2015-02" db="EMBL/GenBank/DDBJ databases">
        <title>Single cell genomics of a rare environmental alphaproteobacterium provides unique insights into Rickettsiaceae evolution.</title>
        <authorList>
            <person name="Martijn J."/>
            <person name="Schulz F."/>
            <person name="Zaremba-Niedzwiedzka K."/>
            <person name="Viklund J."/>
            <person name="Stepanauskas R."/>
            <person name="Andersson S.G.E."/>
            <person name="Horn M."/>
            <person name="Guy L."/>
            <person name="Ettema T.J.G."/>
        </authorList>
    </citation>
    <scope>NUCLEOTIDE SEQUENCE [LARGE SCALE GENOMIC DNA]</scope>
    <source>
        <strain evidence="1 2">SCGC AAA041-L04</strain>
    </source>
</reference>
<dbReference type="Proteomes" id="UP000033358">
    <property type="component" value="Unassembled WGS sequence"/>
</dbReference>